<proteinExistence type="predicted"/>
<dbReference type="AlphaFoldDB" id="A0A6C0BKN6"/>
<evidence type="ECO:0000256" key="1">
    <source>
        <dbReference type="SAM" id="Phobius"/>
    </source>
</evidence>
<protein>
    <submittedName>
        <fullName evidence="2">Uncharacterized protein</fullName>
    </submittedName>
</protein>
<keyword evidence="1" id="KW-1133">Transmembrane helix</keyword>
<keyword evidence="1" id="KW-0472">Membrane</keyword>
<sequence>MTATQAAQVLGEAAIVAREAYDTAKNLAEQKKAAYTAALDRFTANPTQANGVALSNAQAINVAAKKAEADALIAAGEADSAAASAAESIPVSTPPPPQISAELQSAALSATILTESSDTTKIMIAVVSGIGILYIIYLVIFSKKSSNSNN</sequence>
<accession>A0A6C0BKN6</accession>
<name>A0A6C0BKN6_9ZZZZ</name>
<evidence type="ECO:0000313" key="2">
    <source>
        <dbReference type="EMBL" id="QHS91883.1"/>
    </source>
</evidence>
<feature type="transmembrane region" description="Helical" evidence="1">
    <location>
        <begin position="122"/>
        <end position="141"/>
    </location>
</feature>
<reference evidence="2" key="1">
    <citation type="journal article" date="2020" name="Nature">
        <title>Giant virus diversity and host interactions through global metagenomics.</title>
        <authorList>
            <person name="Schulz F."/>
            <person name="Roux S."/>
            <person name="Paez-Espino D."/>
            <person name="Jungbluth S."/>
            <person name="Walsh D.A."/>
            <person name="Denef V.J."/>
            <person name="McMahon K.D."/>
            <person name="Konstantinidis K.T."/>
            <person name="Eloe-Fadrosh E.A."/>
            <person name="Kyrpides N.C."/>
            <person name="Woyke T."/>
        </authorList>
    </citation>
    <scope>NUCLEOTIDE SEQUENCE</scope>
    <source>
        <strain evidence="2">GVMAG-M-3300013285-6</strain>
    </source>
</reference>
<dbReference type="EMBL" id="MN739166">
    <property type="protein sequence ID" value="QHS91883.1"/>
    <property type="molecule type" value="Genomic_DNA"/>
</dbReference>
<keyword evidence="1" id="KW-0812">Transmembrane</keyword>
<organism evidence="2">
    <name type="scientific">viral metagenome</name>
    <dbReference type="NCBI Taxonomy" id="1070528"/>
    <lineage>
        <taxon>unclassified sequences</taxon>
        <taxon>metagenomes</taxon>
        <taxon>organismal metagenomes</taxon>
    </lineage>
</organism>